<dbReference type="EMBL" id="CP073721">
    <property type="protein sequence ID" value="UWZ39715.1"/>
    <property type="molecule type" value="Genomic_DNA"/>
</dbReference>
<evidence type="ECO:0000256" key="2">
    <source>
        <dbReference type="PROSITE-ProRule" id="PRU10007"/>
    </source>
</evidence>
<dbReference type="InterPro" id="IPR029510">
    <property type="entry name" value="Ald_DH_CS_GLU"/>
</dbReference>
<dbReference type="Gene3D" id="3.40.309.10">
    <property type="entry name" value="Aldehyde Dehydrogenase, Chain A, domain 2"/>
    <property type="match status" value="1"/>
</dbReference>
<organism evidence="5 6">
    <name type="scientific">Dactylosporangium roseum</name>
    <dbReference type="NCBI Taxonomy" id="47989"/>
    <lineage>
        <taxon>Bacteria</taxon>
        <taxon>Bacillati</taxon>
        <taxon>Actinomycetota</taxon>
        <taxon>Actinomycetes</taxon>
        <taxon>Micromonosporales</taxon>
        <taxon>Micromonosporaceae</taxon>
        <taxon>Dactylosporangium</taxon>
    </lineage>
</organism>
<name>A0ABY5ZC65_9ACTN</name>
<feature type="active site" evidence="2">
    <location>
        <position position="251"/>
    </location>
</feature>
<comment type="similarity">
    <text evidence="3">Belongs to the aldehyde dehydrogenase family.</text>
</comment>
<evidence type="ECO:0000259" key="4">
    <source>
        <dbReference type="Pfam" id="PF00171"/>
    </source>
</evidence>
<protein>
    <submittedName>
        <fullName evidence="5">Aldehyde dehydrogenase</fullName>
    </submittedName>
</protein>
<dbReference type="InterPro" id="IPR016161">
    <property type="entry name" value="Ald_DH/histidinol_DH"/>
</dbReference>
<accession>A0ABY5ZC65</accession>
<dbReference type="InterPro" id="IPR016162">
    <property type="entry name" value="Ald_DH_N"/>
</dbReference>
<dbReference type="PROSITE" id="PS00687">
    <property type="entry name" value="ALDEHYDE_DEHYDR_GLU"/>
    <property type="match status" value="1"/>
</dbReference>
<dbReference type="PANTHER" id="PTHR11699">
    <property type="entry name" value="ALDEHYDE DEHYDROGENASE-RELATED"/>
    <property type="match status" value="1"/>
</dbReference>
<dbReference type="InterPro" id="IPR015590">
    <property type="entry name" value="Aldehyde_DH_dom"/>
</dbReference>
<dbReference type="Gene3D" id="3.40.605.10">
    <property type="entry name" value="Aldehyde Dehydrogenase, Chain A, domain 1"/>
    <property type="match status" value="1"/>
</dbReference>
<reference evidence="5" key="1">
    <citation type="submission" date="2021-04" db="EMBL/GenBank/DDBJ databases">
        <title>Biosynthetic gene clusters of Dactylosporangioum roseum.</title>
        <authorList>
            <person name="Hartkoorn R.C."/>
            <person name="Beaudoing E."/>
            <person name="Hot D."/>
            <person name="Moureu S."/>
        </authorList>
    </citation>
    <scope>NUCLEOTIDE SEQUENCE</scope>
    <source>
        <strain evidence="5">NRRL B-16295</strain>
    </source>
</reference>
<evidence type="ECO:0000256" key="3">
    <source>
        <dbReference type="RuleBase" id="RU003345"/>
    </source>
</evidence>
<keyword evidence="1 3" id="KW-0560">Oxidoreductase</keyword>
<proteinExistence type="inferred from homology"/>
<dbReference type="InterPro" id="IPR016160">
    <property type="entry name" value="Ald_DH_CS_CYS"/>
</dbReference>
<dbReference type="InterPro" id="IPR016163">
    <property type="entry name" value="Ald_DH_C"/>
</dbReference>
<dbReference type="CDD" id="cd07114">
    <property type="entry name" value="ALDH_DhaS"/>
    <property type="match status" value="1"/>
</dbReference>
<dbReference type="RefSeq" id="WP_260729144.1">
    <property type="nucleotide sequence ID" value="NZ_BAAABS010000028.1"/>
</dbReference>
<sequence>MNAVPRYEHWIEGGWHTPLSRRYLETFDPSDGRPWAYIASGDSADVDRAVEAARKAFPAWSARSPRERGALLMALADAFADHAEELALVESRDNGKLLREVRPLIQYLPEYFRYFGEWADKISGDVISADKADMFAFREWAPIGVCALVTPWNSPLYLLSTKLPAALAAGNTVVVKPSEHASASTLELVQVLEKAGLPSGVVNVVTGLGPDVGAALVRHPHVGKVAFTGGLAGARSVIKASAENLAKLSLELGGKSPQLVFGDADTGAAVAGVLAGVFAASGQSCVAGSRVYVQRGIYEPFVAELVSRAQQIKIGPPSDPDSDIGPVAVRDQLDSTSGLISDAVALGARVAVGGTPWEAPGGSGWYFRPTVLCDVPSEAAIAREEVFGPVVVITPFDTEQEAVRLANDTEYGLAAGIWTRDLARAHRLIPQMQTGLVWVNTYRVASPTVPFGGWGLSGYGLEGGREGLLEFMHSTSVWINTSSAAIDDPFRMR</sequence>
<evidence type="ECO:0000256" key="1">
    <source>
        <dbReference type="ARBA" id="ARBA00023002"/>
    </source>
</evidence>
<dbReference type="PROSITE" id="PS00070">
    <property type="entry name" value="ALDEHYDE_DEHYDR_CYS"/>
    <property type="match status" value="1"/>
</dbReference>
<dbReference type="Proteomes" id="UP001058271">
    <property type="component" value="Chromosome"/>
</dbReference>
<dbReference type="SUPFAM" id="SSF53720">
    <property type="entry name" value="ALDH-like"/>
    <property type="match status" value="1"/>
</dbReference>
<feature type="domain" description="Aldehyde dehydrogenase" evidence="4">
    <location>
        <begin position="20"/>
        <end position="477"/>
    </location>
</feature>
<gene>
    <name evidence="5" type="ORF">Drose_16740</name>
</gene>
<keyword evidence="6" id="KW-1185">Reference proteome</keyword>
<evidence type="ECO:0000313" key="6">
    <source>
        <dbReference type="Proteomes" id="UP001058271"/>
    </source>
</evidence>
<dbReference type="Pfam" id="PF00171">
    <property type="entry name" value="Aldedh"/>
    <property type="match status" value="1"/>
</dbReference>
<evidence type="ECO:0000313" key="5">
    <source>
        <dbReference type="EMBL" id="UWZ39715.1"/>
    </source>
</evidence>